<dbReference type="InterPro" id="IPR005467">
    <property type="entry name" value="His_kinase_dom"/>
</dbReference>
<name>A0ABW2UDC5_9BACT</name>
<protein>
    <recommendedName>
        <fullName evidence="2">histidine kinase</fullName>
        <ecNumber evidence="2">2.7.13.3</ecNumber>
    </recommendedName>
</protein>
<keyword evidence="5" id="KW-0418">Kinase</keyword>
<dbReference type="EMBL" id="JBHTEK010000001">
    <property type="protein sequence ID" value="MFC7670180.1"/>
    <property type="molecule type" value="Genomic_DNA"/>
</dbReference>
<dbReference type="Pfam" id="PF02518">
    <property type="entry name" value="HATPase_c"/>
    <property type="match status" value="1"/>
</dbReference>
<dbReference type="SUPFAM" id="SSF55874">
    <property type="entry name" value="ATPase domain of HSP90 chaperone/DNA topoisomerase II/histidine kinase"/>
    <property type="match status" value="1"/>
</dbReference>
<dbReference type="PANTHER" id="PTHR42878">
    <property type="entry name" value="TWO-COMPONENT HISTIDINE KINASE"/>
    <property type="match status" value="1"/>
</dbReference>
<dbReference type="Proteomes" id="UP001596513">
    <property type="component" value="Unassembled WGS sequence"/>
</dbReference>
<evidence type="ECO:0000313" key="9">
    <source>
        <dbReference type="EMBL" id="MFC7670180.1"/>
    </source>
</evidence>
<dbReference type="InterPro" id="IPR003594">
    <property type="entry name" value="HATPase_dom"/>
</dbReference>
<proteinExistence type="predicted"/>
<feature type="domain" description="Histidine kinase" evidence="8">
    <location>
        <begin position="1"/>
        <end position="132"/>
    </location>
</feature>
<dbReference type="PANTHER" id="PTHR42878:SF7">
    <property type="entry name" value="SENSOR HISTIDINE KINASE GLRK"/>
    <property type="match status" value="1"/>
</dbReference>
<keyword evidence="10" id="KW-1185">Reference proteome</keyword>
<dbReference type="InterPro" id="IPR036890">
    <property type="entry name" value="HATPase_C_sf"/>
</dbReference>
<dbReference type="Gene3D" id="3.30.565.10">
    <property type="entry name" value="Histidine kinase-like ATPase, C-terminal domain"/>
    <property type="match status" value="1"/>
</dbReference>
<evidence type="ECO:0000256" key="3">
    <source>
        <dbReference type="ARBA" id="ARBA00022679"/>
    </source>
</evidence>
<sequence length="138" mass="15438">MKGRLSRLEDLINGLLAYARVGRTAQPATTVDVSQLLGEVAELVVPPDFTLRLEPGLPTFDTDRLGLQQVFTNLLSNAVKYHQRGAGHLEVTCRENHRFYEFRVQDDGPGIAPEYHQKIFCYSRPCATGIRLKARALA</sequence>
<dbReference type="InterPro" id="IPR050351">
    <property type="entry name" value="BphY/WalK/GraS-like"/>
</dbReference>
<evidence type="ECO:0000313" key="10">
    <source>
        <dbReference type="Proteomes" id="UP001596513"/>
    </source>
</evidence>
<evidence type="ECO:0000256" key="6">
    <source>
        <dbReference type="ARBA" id="ARBA00022840"/>
    </source>
</evidence>
<comment type="caution">
    <text evidence="9">The sequence shown here is derived from an EMBL/GenBank/DDBJ whole genome shotgun (WGS) entry which is preliminary data.</text>
</comment>
<evidence type="ECO:0000256" key="1">
    <source>
        <dbReference type="ARBA" id="ARBA00000085"/>
    </source>
</evidence>
<evidence type="ECO:0000256" key="2">
    <source>
        <dbReference type="ARBA" id="ARBA00012438"/>
    </source>
</evidence>
<comment type="catalytic activity">
    <reaction evidence="1">
        <text>ATP + protein L-histidine = ADP + protein N-phospho-L-histidine.</text>
        <dbReference type="EC" id="2.7.13.3"/>
    </reaction>
</comment>
<dbReference type="RefSeq" id="WP_380206128.1">
    <property type="nucleotide sequence ID" value="NZ_JBHTEK010000001.1"/>
</dbReference>
<keyword evidence="6 9" id="KW-0067">ATP-binding</keyword>
<organism evidence="9 10">
    <name type="scientific">Hymenobacter humi</name>
    <dbReference type="NCBI Taxonomy" id="1411620"/>
    <lineage>
        <taxon>Bacteria</taxon>
        <taxon>Pseudomonadati</taxon>
        <taxon>Bacteroidota</taxon>
        <taxon>Cytophagia</taxon>
        <taxon>Cytophagales</taxon>
        <taxon>Hymenobacteraceae</taxon>
        <taxon>Hymenobacter</taxon>
    </lineage>
</organism>
<keyword evidence="7" id="KW-0902">Two-component regulatory system</keyword>
<keyword evidence="4" id="KW-0547">Nucleotide-binding</keyword>
<reference evidence="10" key="1">
    <citation type="journal article" date="2019" name="Int. J. Syst. Evol. Microbiol.">
        <title>The Global Catalogue of Microorganisms (GCM) 10K type strain sequencing project: providing services to taxonomists for standard genome sequencing and annotation.</title>
        <authorList>
            <consortium name="The Broad Institute Genomics Platform"/>
            <consortium name="The Broad Institute Genome Sequencing Center for Infectious Disease"/>
            <person name="Wu L."/>
            <person name="Ma J."/>
        </authorList>
    </citation>
    <scope>NUCLEOTIDE SEQUENCE [LARGE SCALE GENOMIC DNA]</scope>
    <source>
        <strain evidence="10">JCM 19635</strain>
    </source>
</reference>
<evidence type="ECO:0000256" key="7">
    <source>
        <dbReference type="ARBA" id="ARBA00023012"/>
    </source>
</evidence>
<gene>
    <name evidence="9" type="ORF">ACFQT0_24550</name>
</gene>
<keyword evidence="3" id="KW-0808">Transferase</keyword>
<evidence type="ECO:0000259" key="8">
    <source>
        <dbReference type="PROSITE" id="PS50109"/>
    </source>
</evidence>
<evidence type="ECO:0000256" key="5">
    <source>
        <dbReference type="ARBA" id="ARBA00022777"/>
    </source>
</evidence>
<evidence type="ECO:0000256" key="4">
    <source>
        <dbReference type="ARBA" id="ARBA00022741"/>
    </source>
</evidence>
<dbReference type="GO" id="GO:0005524">
    <property type="term" value="F:ATP binding"/>
    <property type="evidence" value="ECO:0007669"/>
    <property type="project" value="UniProtKB-KW"/>
</dbReference>
<dbReference type="EC" id="2.7.13.3" evidence="2"/>
<dbReference type="PROSITE" id="PS50109">
    <property type="entry name" value="HIS_KIN"/>
    <property type="match status" value="1"/>
</dbReference>
<accession>A0ABW2UDC5</accession>